<evidence type="ECO:0000259" key="2">
    <source>
        <dbReference type="Pfam" id="PF00534"/>
    </source>
</evidence>
<dbReference type="OrthoDB" id="502646at2"/>
<dbReference type="Proteomes" id="UP000248917">
    <property type="component" value="Unassembled WGS sequence"/>
</dbReference>
<sequence length="375" mass="43427">MKILINLATLKNGGGQNVGLNFVKCLIIEHYDLSEFLFVVSSGSLIEEELSKCRYIDIISVSKNPLKRMAFELFRGKKIIKKYNIDIIYTLFGLGLYPKCCLQVSGSADSNIFFPDINFWEGYTGFSRIKKIIVDKYRIYALRRAHSIIFENELILEKAIELFQLENVFFSKPSINPDFPCDPLEFPFISSEFKIGLFFCSWQKNKNYMLIPEILHEFKNRGIKFHIVITAPKSDLKSYNEFILKINSFNVSDLVTVLGPVKKTQIKALYEKADYVFLLSKLESFSNNIIESWFFKKVLVISDEKWANAICKEGALYVDRDNPLDIVEKIQSLERSSKQKSSIIAKGNQILKTYPSIKEKVELELKYIRSLHEFN</sequence>
<proteinExistence type="predicted"/>
<evidence type="ECO:0000313" key="4">
    <source>
        <dbReference type="Proteomes" id="UP000248917"/>
    </source>
</evidence>
<dbReference type="Pfam" id="PF00534">
    <property type="entry name" value="Glycos_transf_1"/>
    <property type="match status" value="1"/>
</dbReference>
<protein>
    <submittedName>
        <fullName evidence="3">Glycosyltransferase involved in cell wall biosynthesis</fullName>
    </submittedName>
</protein>
<keyword evidence="4" id="KW-1185">Reference proteome</keyword>
<dbReference type="InterPro" id="IPR001296">
    <property type="entry name" value="Glyco_trans_1"/>
</dbReference>
<dbReference type="PANTHER" id="PTHR46401:SF2">
    <property type="entry name" value="GLYCOSYLTRANSFERASE WBBK-RELATED"/>
    <property type="match status" value="1"/>
</dbReference>
<gene>
    <name evidence="3" type="ORF">CLV31_1104</name>
</gene>
<keyword evidence="1 3" id="KW-0808">Transferase</keyword>
<dbReference type="AlphaFoldDB" id="A0A326RPH5"/>
<dbReference type="Gene3D" id="3.40.50.2000">
    <property type="entry name" value="Glycogen Phosphorylase B"/>
    <property type="match status" value="1"/>
</dbReference>
<reference evidence="3 4" key="1">
    <citation type="submission" date="2018-06" db="EMBL/GenBank/DDBJ databases">
        <title>Genomic Encyclopedia of Archaeal and Bacterial Type Strains, Phase II (KMG-II): from individual species to whole genera.</title>
        <authorList>
            <person name="Goeker M."/>
        </authorList>
    </citation>
    <scope>NUCLEOTIDE SEQUENCE [LARGE SCALE GENOMIC DNA]</scope>
    <source>
        <strain evidence="3 4">T4</strain>
    </source>
</reference>
<comment type="caution">
    <text evidence="3">The sequence shown here is derived from an EMBL/GenBank/DDBJ whole genome shotgun (WGS) entry which is preliminary data.</text>
</comment>
<feature type="domain" description="Glycosyl transferase family 1" evidence="2">
    <location>
        <begin position="195"/>
        <end position="347"/>
    </location>
</feature>
<dbReference type="SUPFAM" id="SSF53756">
    <property type="entry name" value="UDP-Glycosyltransferase/glycogen phosphorylase"/>
    <property type="match status" value="1"/>
</dbReference>
<evidence type="ECO:0000256" key="1">
    <source>
        <dbReference type="ARBA" id="ARBA00022679"/>
    </source>
</evidence>
<dbReference type="RefSeq" id="WP_111393466.1">
    <property type="nucleotide sequence ID" value="NZ_QKTX01000010.1"/>
</dbReference>
<evidence type="ECO:0000313" key="3">
    <source>
        <dbReference type="EMBL" id="PZV81473.1"/>
    </source>
</evidence>
<dbReference type="PANTHER" id="PTHR46401">
    <property type="entry name" value="GLYCOSYLTRANSFERASE WBBK-RELATED"/>
    <property type="match status" value="1"/>
</dbReference>
<dbReference type="GO" id="GO:0016757">
    <property type="term" value="F:glycosyltransferase activity"/>
    <property type="evidence" value="ECO:0007669"/>
    <property type="project" value="InterPro"/>
</dbReference>
<accession>A0A326RPH5</accession>
<name>A0A326RPH5_9BACT</name>
<organism evidence="3 4">
    <name type="scientific">Algoriphagus aquaeductus</name>
    <dbReference type="NCBI Taxonomy" id="475299"/>
    <lineage>
        <taxon>Bacteria</taxon>
        <taxon>Pseudomonadati</taxon>
        <taxon>Bacteroidota</taxon>
        <taxon>Cytophagia</taxon>
        <taxon>Cytophagales</taxon>
        <taxon>Cyclobacteriaceae</taxon>
        <taxon>Algoriphagus</taxon>
    </lineage>
</organism>
<dbReference type="EMBL" id="QKTX01000010">
    <property type="protein sequence ID" value="PZV81473.1"/>
    <property type="molecule type" value="Genomic_DNA"/>
</dbReference>